<dbReference type="InterPro" id="IPR036322">
    <property type="entry name" value="WD40_repeat_dom_sf"/>
</dbReference>
<protein>
    <submittedName>
        <fullName evidence="3">Nucleoporin Nup37</fullName>
    </submittedName>
</protein>
<dbReference type="PROSITE" id="PS50294">
    <property type="entry name" value="WD_REPEATS_REGION"/>
    <property type="match status" value="1"/>
</dbReference>
<name>A0A0K8SK39_LYGHE</name>
<accession>A0A0K8SK39</accession>
<dbReference type="SMART" id="SM00320">
    <property type="entry name" value="WD40"/>
    <property type="match status" value="5"/>
</dbReference>
<organism evidence="2">
    <name type="scientific">Lygus hesperus</name>
    <name type="common">Western plant bug</name>
    <dbReference type="NCBI Taxonomy" id="30085"/>
    <lineage>
        <taxon>Eukaryota</taxon>
        <taxon>Metazoa</taxon>
        <taxon>Ecdysozoa</taxon>
        <taxon>Arthropoda</taxon>
        <taxon>Hexapoda</taxon>
        <taxon>Insecta</taxon>
        <taxon>Pterygota</taxon>
        <taxon>Neoptera</taxon>
        <taxon>Paraneoptera</taxon>
        <taxon>Hemiptera</taxon>
        <taxon>Heteroptera</taxon>
        <taxon>Panheteroptera</taxon>
        <taxon>Cimicomorpha</taxon>
        <taxon>Miridae</taxon>
        <taxon>Mirini</taxon>
        <taxon>Lygus</taxon>
    </lineage>
</organism>
<dbReference type="PANTHER" id="PTHR22806:SF0">
    <property type="entry name" value="NUCLEOPORIN NUP37"/>
    <property type="match status" value="1"/>
</dbReference>
<proteinExistence type="predicted"/>
<dbReference type="Pfam" id="PF00400">
    <property type="entry name" value="WD40"/>
    <property type="match status" value="1"/>
</dbReference>
<dbReference type="EMBL" id="GDHC01005244">
    <property type="protein sequence ID" value="JAQ13385.1"/>
    <property type="molecule type" value="Transcribed_RNA"/>
</dbReference>
<dbReference type="PROSITE" id="PS50082">
    <property type="entry name" value="WD_REPEATS_2"/>
    <property type="match status" value="1"/>
</dbReference>
<feature type="repeat" description="WD" evidence="1">
    <location>
        <begin position="132"/>
        <end position="163"/>
    </location>
</feature>
<dbReference type="EMBL" id="GBRD01012186">
    <property type="protein sequence ID" value="JAG53638.1"/>
    <property type="molecule type" value="Transcribed_RNA"/>
</dbReference>
<dbReference type="SUPFAM" id="SSF50978">
    <property type="entry name" value="WD40 repeat-like"/>
    <property type="match status" value="1"/>
</dbReference>
<reference evidence="2" key="1">
    <citation type="submission" date="2014-09" db="EMBL/GenBank/DDBJ databases">
        <authorList>
            <person name="Magalhaes I.L.F."/>
            <person name="Oliveira U."/>
            <person name="Santos F.R."/>
            <person name="Vidigal T.H.D.A."/>
            <person name="Brescovit A.D."/>
            <person name="Santos A.J."/>
        </authorList>
    </citation>
    <scope>NUCLEOTIDE SEQUENCE</scope>
</reference>
<dbReference type="InterPro" id="IPR015943">
    <property type="entry name" value="WD40/YVTN_repeat-like_dom_sf"/>
</dbReference>
<evidence type="ECO:0000313" key="2">
    <source>
        <dbReference type="EMBL" id="JAG53638.1"/>
    </source>
</evidence>
<evidence type="ECO:0000313" key="3">
    <source>
        <dbReference type="EMBL" id="JAQ13385.1"/>
    </source>
</evidence>
<reference evidence="3" key="2">
    <citation type="journal article" date="2016" name="Gigascience">
        <title>De novo construction of an expanded transcriptome assembly for the western tarnished plant bug, Lygus hesperus.</title>
        <authorList>
            <person name="Tassone E.E."/>
            <person name="Geib S.M."/>
            <person name="Hall B."/>
            <person name="Fabrick J.A."/>
            <person name="Brent C.S."/>
            <person name="Hull J.J."/>
        </authorList>
    </citation>
    <scope>NUCLEOTIDE SEQUENCE</scope>
</reference>
<keyword evidence="1" id="KW-0853">WD repeat</keyword>
<dbReference type="GO" id="GO:0031080">
    <property type="term" value="C:nuclear pore outer ring"/>
    <property type="evidence" value="ECO:0007669"/>
    <property type="project" value="InterPro"/>
</dbReference>
<dbReference type="Gene3D" id="2.130.10.10">
    <property type="entry name" value="YVTN repeat-like/Quinoprotein amine dehydrogenase"/>
    <property type="match status" value="1"/>
</dbReference>
<gene>
    <name evidence="3" type="primary">Nup37</name>
    <name evidence="3" type="ORF">g.45494</name>
</gene>
<sequence>MPSSFIVDKMQESTASYKPPTPLHVLEFSDQIICLEFSPFLWSHDLICIGFSSKLIVGSIRYQEEHENQTQEVEFEKIQVFPCSSRVHSISWSPESNLRTAPKKILFAYSTADFLINVYSSNVSDAYTSKVLRGHSNYVNDISFNPKGNFLASGSDDLTCRIWLTEKNYEVLCKFYLRSPVVAVKWHHEDPGKVLVGEKNGVITFFNVTTETAIMSLRAATNPLMTVDWAPSNSQYVAAMSGNQLVVWDVTNPSNASIEKVGHADGGLQVKFFPMNEQKLVSLGARENCIKVSYLHKPNNPYTVATLKLATGLTFHQHLPYICTGVDTKIYMFRLTV</sequence>
<evidence type="ECO:0000256" key="1">
    <source>
        <dbReference type="PROSITE-ProRule" id="PRU00221"/>
    </source>
</evidence>
<dbReference type="InterPro" id="IPR037626">
    <property type="entry name" value="NUP37"/>
</dbReference>
<dbReference type="PANTHER" id="PTHR22806">
    <property type="entry name" value="NUCLEOPORIN NUP37 P37 -RELATED"/>
    <property type="match status" value="1"/>
</dbReference>
<dbReference type="AlphaFoldDB" id="A0A0K8SK39"/>
<dbReference type="InterPro" id="IPR001680">
    <property type="entry name" value="WD40_rpt"/>
</dbReference>